<dbReference type="eggNOG" id="COG1680">
    <property type="taxonomic scope" value="Bacteria"/>
</dbReference>
<feature type="domain" description="Beta-lactamase-related" evidence="1">
    <location>
        <begin position="47"/>
        <end position="383"/>
    </location>
</feature>
<proteinExistence type="predicted"/>
<organism evidence="2 3">
    <name type="scientific">Mycolicibacterium aromaticivorans JS19b1 = JCM 16368</name>
    <dbReference type="NCBI Taxonomy" id="1440774"/>
    <lineage>
        <taxon>Bacteria</taxon>
        <taxon>Bacillati</taxon>
        <taxon>Actinomycetota</taxon>
        <taxon>Actinomycetes</taxon>
        <taxon>Mycobacteriales</taxon>
        <taxon>Mycobacteriaceae</taxon>
        <taxon>Mycolicibacterium</taxon>
    </lineage>
</organism>
<evidence type="ECO:0000313" key="2">
    <source>
        <dbReference type="EMBL" id="KDE97472.1"/>
    </source>
</evidence>
<dbReference type="PANTHER" id="PTHR43319">
    <property type="entry name" value="BETA-LACTAMASE-RELATED"/>
    <property type="match status" value="1"/>
</dbReference>
<dbReference type="AlphaFoldDB" id="A0A064CFD1"/>
<dbReference type="OrthoDB" id="9809635at2"/>
<reference evidence="2" key="1">
    <citation type="submission" date="2014-05" db="EMBL/GenBank/DDBJ databases">
        <title>Genome sequence of Mycobacterium aromaticivorans strain JS19b1T (= DSM 45407T).</title>
        <authorList>
            <person name="Kwak Y."/>
            <person name="Park G.-S."/>
            <person name="Li Q.X."/>
            <person name="Lee S.-E."/>
            <person name="Shin J.-H."/>
        </authorList>
    </citation>
    <scope>NUCLEOTIDE SEQUENCE [LARGE SCALE GENOMIC DNA]</scope>
    <source>
        <strain evidence="2">JS19b1</strain>
    </source>
</reference>
<dbReference type="InterPro" id="IPR012338">
    <property type="entry name" value="Beta-lactam/transpept-like"/>
</dbReference>
<dbReference type="STRING" id="1440774.Y900_000630"/>
<dbReference type="PANTHER" id="PTHR43319:SF3">
    <property type="entry name" value="BETA-LACTAMASE-RELATED DOMAIN-CONTAINING PROTEIN"/>
    <property type="match status" value="1"/>
</dbReference>
<dbReference type="EMBL" id="JALN02000001">
    <property type="protein sequence ID" value="KDE97472.1"/>
    <property type="molecule type" value="Genomic_DNA"/>
</dbReference>
<evidence type="ECO:0000259" key="1">
    <source>
        <dbReference type="Pfam" id="PF00144"/>
    </source>
</evidence>
<dbReference type="Proteomes" id="UP000022835">
    <property type="component" value="Unassembled WGS sequence"/>
</dbReference>
<name>A0A064CFD1_9MYCO</name>
<keyword evidence="3" id="KW-1185">Reference proteome</keyword>
<dbReference type="SUPFAM" id="SSF56601">
    <property type="entry name" value="beta-lactamase/transpeptidase-like"/>
    <property type="match status" value="1"/>
</dbReference>
<evidence type="ECO:0000313" key="3">
    <source>
        <dbReference type="Proteomes" id="UP000022835"/>
    </source>
</evidence>
<accession>A0A064CFD1</accession>
<protein>
    <submittedName>
        <fullName evidence="2">Esterase</fullName>
    </submittedName>
</protein>
<sequence length="431" mass="45800">MLRPIKFSAVTQATPGHDALPHGLQGAADPHFACALRNFSAMFPHPRFGGGALAVYLDGQPVVDVWTGWSDRRGRQHWSADTGAMVFSATKGVASTVIHRLVDRGLIDYDAPVAEYWPEFGANGKAAITVREMMQHRAGLAHLRGVRRRDLLDHVVMEERIAAAPVGRNFGKPAYHALTYGWLLSGLARAVTGIGMRELIRTEVAAPLDTDGIHLGRPPADAPTKAASIIGPQMNIPNPFFNSVAPRIAAFELSAIFGSMYFPGMRSTVQGAMPLLDSELPAANGVATARSLARMYGAIANGGEIDGKRFLSAELVAGLTGRRNLTPDRNLILPLAFHLGYHALPIPGVLPGFGHVGLGGSLGWAIPEAGLSFSFVHNRLLTPFVLADQAGFVTTAALIRRGAASARKHGFAPVAEFGARFPRPVSGVVAG</sequence>
<dbReference type="Pfam" id="PF00144">
    <property type="entry name" value="Beta-lactamase"/>
    <property type="match status" value="1"/>
</dbReference>
<dbReference type="Gene3D" id="3.40.710.10">
    <property type="entry name" value="DD-peptidase/beta-lactamase superfamily"/>
    <property type="match status" value="1"/>
</dbReference>
<dbReference type="InterPro" id="IPR052907">
    <property type="entry name" value="Beta-lactamase/esterase"/>
</dbReference>
<comment type="caution">
    <text evidence="2">The sequence shown here is derived from an EMBL/GenBank/DDBJ whole genome shotgun (WGS) entry which is preliminary data.</text>
</comment>
<gene>
    <name evidence="2" type="ORF">Y900_000630</name>
</gene>
<dbReference type="InterPro" id="IPR001466">
    <property type="entry name" value="Beta-lactam-related"/>
</dbReference>